<dbReference type="RefSeq" id="WP_395125087.1">
    <property type="nucleotide sequence ID" value="NZ_JBIMSN010000141.1"/>
</dbReference>
<dbReference type="Proteomes" id="UP001609219">
    <property type="component" value="Unassembled WGS sequence"/>
</dbReference>
<dbReference type="EMBL" id="JBIMSN010000141">
    <property type="protein sequence ID" value="MFH5232266.1"/>
    <property type="molecule type" value="Genomic_DNA"/>
</dbReference>
<protein>
    <submittedName>
        <fullName evidence="1">Uncharacterized protein</fullName>
    </submittedName>
</protein>
<evidence type="ECO:0000313" key="4">
    <source>
        <dbReference type="Proteomes" id="UP001609219"/>
    </source>
</evidence>
<reference evidence="3 4" key="1">
    <citation type="submission" date="2024-10" db="EMBL/GenBank/DDBJ databases">
        <authorList>
            <person name="Riesco R."/>
        </authorList>
    </citation>
    <scope>NUCLEOTIDE SEQUENCE [LARGE SCALE GENOMIC DNA]</scope>
    <source>
        <strain evidence="2 3">NCIMB 15448</strain>
        <strain evidence="1 4">NCIMB 15450</strain>
    </source>
</reference>
<sequence>MNNPEVDAARLRGAAVGAWSAAMAVAAHGFAGGGIPGEARSSR</sequence>
<evidence type="ECO:0000313" key="2">
    <source>
        <dbReference type="EMBL" id="MFH5243509.1"/>
    </source>
</evidence>
<gene>
    <name evidence="2" type="ORF">ACHIPV_16735</name>
    <name evidence="1" type="ORF">ACHIRB_27390</name>
</gene>
<evidence type="ECO:0000313" key="1">
    <source>
        <dbReference type="EMBL" id="MFH5232266.1"/>
    </source>
</evidence>
<keyword evidence="4" id="KW-1185">Reference proteome</keyword>
<comment type="caution">
    <text evidence="1">The sequence shown here is derived from an EMBL/GenBank/DDBJ whole genome shotgun (WGS) entry which is preliminary data.</text>
</comment>
<evidence type="ECO:0000313" key="3">
    <source>
        <dbReference type="Proteomes" id="UP001609176"/>
    </source>
</evidence>
<dbReference type="EMBL" id="JBIMSP010000026">
    <property type="protein sequence ID" value="MFH5243509.1"/>
    <property type="molecule type" value="Genomic_DNA"/>
</dbReference>
<dbReference type="Proteomes" id="UP001609176">
    <property type="component" value="Unassembled WGS sequence"/>
</dbReference>
<accession>A0ABW7KAY1</accession>
<name>A0ABW7KAY1_9NOCA</name>
<organism evidence="1 4">
    <name type="scientific">Antrihabitans spumae</name>
    <dbReference type="NCBI Taxonomy" id="3373370"/>
    <lineage>
        <taxon>Bacteria</taxon>
        <taxon>Bacillati</taxon>
        <taxon>Actinomycetota</taxon>
        <taxon>Actinomycetes</taxon>
        <taxon>Mycobacteriales</taxon>
        <taxon>Nocardiaceae</taxon>
        <taxon>Antrihabitans</taxon>
    </lineage>
</organism>
<proteinExistence type="predicted"/>